<protein>
    <submittedName>
        <fullName evidence="1">Uncharacterized protein</fullName>
    </submittedName>
</protein>
<feature type="non-terminal residue" evidence="1">
    <location>
        <position position="28"/>
    </location>
</feature>
<name>A0A1R3JQ33_COCAP</name>
<sequence>MALITQPVQKKYILSSGAKGDDIFDDSM</sequence>
<proteinExistence type="predicted"/>
<dbReference type="AlphaFoldDB" id="A0A1R3JQ33"/>
<comment type="caution">
    <text evidence="1">The sequence shown here is derived from an EMBL/GenBank/DDBJ whole genome shotgun (WGS) entry which is preliminary data.</text>
</comment>
<keyword evidence="2" id="KW-1185">Reference proteome</keyword>
<organism evidence="1 2">
    <name type="scientific">Corchorus capsularis</name>
    <name type="common">Jute</name>
    <dbReference type="NCBI Taxonomy" id="210143"/>
    <lineage>
        <taxon>Eukaryota</taxon>
        <taxon>Viridiplantae</taxon>
        <taxon>Streptophyta</taxon>
        <taxon>Embryophyta</taxon>
        <taxon>Tracheophyta</taxon>
        <taxon>Spermatophyta</taxon>
        <taxon>Magnoliopsida</taxon>
        <taxon>eudicotyledons</taxon>
        <taxon>Gunneridae</taxon>
        <taxon>Pentapetalae</taxon>
        <taxon>rosids</taxon>
        <taxon>malvids</taxon>
        <taxon>Malvales</taxon>
        <taxon>Malvaceae</taxon>
        <taxon>Grewioideae</taxon>
        <taxon>Apeibeae</taxon>
        <taxon>Corchorus</taxon>
    </lineage>
</organism>
<evidence type="ECO:0000313" key="1">
    <source>
        <dbReference type="EMBL" id="OMO96968.1"/>
    </source>
</evidence>
<gene>
    <name evidence="1" type="ORF">CCACVL1_04730</name>
</gene>
<dbReference type="Proteomes" id="UP000188268">
    <property type="component" value="Unassembled WGS sequence"/>
</dbReference>
<dbReference type="EMBL" id="AWWV01007321">
    <property type="protein sequence ID" value="OMO96968.1"/>
    <property type="molecule type" value="Genomic_DNA"/>
</dbReference>
<evidence type="ECO:0000313" key="2">
    <source>
        <dbReference type="Proteomes" id="UP000188268"/>
    </source>
</evidence>
<accession>A0A1R3JQ33</accession>
<dbReference type="Gramene" id="OMO96968">
    <property type="protein sequence ID" value="OMO96968"/>
    <property type="gene ID" value="CCACVL1_04730"/>
</dbReference>
<reference evidence="1 2" key="1">
    <citation type="submission" date="2013-09" db="EMBL/GenBank/DDBJ databases">
        <title>Corchorus capsularis genome sequencing.</title>
        <authorList>
            <person name="Alam M."/>
            <person name="Haque M.S."/>
            <person name="Islam M.S."/>
            <person name="Emdad E.M."/>
            <person name="Islam M.M."/>
            <person name="Ahmed B."/>
            <person name="Halim A."/>
            <person name="Hossen Q.M.M."/>
            <person name="Hossain M.Z."/>
            <person name="Ahmed R."/>
            <person name="Khan M.M."/>
            <person name="Islam R."/>
            <person name="Rashid M.M."/>
            <person name="Khan S.A."/>
            <person name="Rahman M.S."/>
            <person name="Alam M."/>
        </authorList>
    </citation>
    <scope>NUCLEOTIDE SEQUENCE [LARGE SCALE GENOMIC DNA]</scope>
    <source>
        <strain evidence="2">cv. CVL-1</strain>
        <tissue evidence="1">Whole seedling</tissue>
    </source>
</reference>